<dbReference type="EMBL" id="FPCA01000001">
    <property type="protein sequence ID" value="SFU35772.1"/>
    <property type="molecule type" value="Genomic_DNA"/>
</dbReference>
<sequence>MLENSMFQNLPSWHQAEVLTRKGTLLAQRRHNGWLVSLYALDNSFIELWSGTAAEVVGMFSKSASALEILDPYTHAIDIQEFLD</sequence>
<organism evidence="1 2">
    <name type="scientific">Pontibacter akesuensis</name>
    <dbReference type="NCBI Taxonomy" id="388950"/>
    <lineage>
        <taxon>Bacteria</taxon>
        <taxon>Pseudomonadati</taxon>
        <taxon>Bacteroidota</taxon>
        <taxon>Cytophagia</taxon>
        <taxon>Cytophagales</taxon>
        <taxon>Hymenobacteraceae</taxon>
        <taxon>Pontibacter</taxon>
    </lineage>
</organism>
<evidence type="ECO:0000313" key="1">
    <source>
        <dbReference type="EMBL" id="SFU35772.1"/>
    </source>
</evidence>
<accession>A0A1I7FHT3</accession>
<proteinExistence type="predicted"/>
<gene>
    <name evidence="1" type="ORF">SAMN04487941_0213</name>
</gene>
<keyword evidence="2" id="KW-1185">Reference proteome</keyword>
<evidence type="ECO:0000313" key="2">
    <source>
        <dbReference type="Proteomes" id="UP000182491"/>
    </source>
</evidence>
<protein>
    <submittedName>
        <fullName evidence="1">Uncharacterized protein</fullName>
    </submittedName>
</protein>
<name>A0A1I7FHT3_9BACT</name>
<dbReference type="Proteomes" id="UP000182491">
    <property type="component" value="Unassembled WGS sequence"/>
</dbReference>
<reference evidence="2" key="1">
    <citation type="submission" date="2016-10" db="EMBL/GenBank/DDBJ databases">
        <authorList>
            <person name="Varghese N."/>
        </authorList>
    </citation>
    <scope>NUCLEOTIDE SEQUENCE [LARGE SCALE GENOMIC DNA]</scope>
    <source>
        <strain evidence="2">DSM 18820</strain>
    </source>
</reference>
<dbReference type="AlphaFoldDB" id="A0A1I7FHT3"/>
<dbReference type="RefSeq" id="WP_068839209.1">
    <property type="nucleotide sequence ID" value="NZ_CP014766.1"/>
</dbReference>
<dbReference type="OrthoDB" id="853338at2"/>